<name>A0A7J6EVR3_CANSA</name>
<organism evidence="1 2">
    <name type="scientific">Cannabis sativa</name>
    <name type="common">Hemp</name>
    <name type="synonym">Marijuana</name>
    <dbReference type="NCBI Taxonomy" id="3483"/>
    <lineage>
        <taxon>Eukaryota</taxon>
        <taxon>Viridiplantae</taxon>
        <taxon>Streptophyta</taxon>
        <taxon>Embryophyta</taxon>
        <taxon>Tracheophyta</taxon>
        <taxon>Spermatophyta</taxon>
        <taxon>Magnoliopsida</taxon>
        <taxon>eudicotyledons</taxon>
        <taxon>Gunneridae</taxon>
        <taxon>Pentapetalae</taxon>
        <taxon>rosids</taxon>
        <taxon>fabids</taxon>
        <taxon>Rosales</taxon>
        <taxon>Cannabaceae</taxon>
        <taxon>Cannabis</taxon>
    </lineage>
</organism>
<accession>A0A7J6EVR3</accession>
<proteinExistence type="predicted"/>
<dbReference type="EMBL" id="JAATIP010000182">
    <property type="protein sequence ID" value="KAF4362522.1"/>
    <property type="molecule type" value="Genomic_DNA"/>
</dbReference>
<dbReference type="AlphaFoldDB" id="A0A7J6EVR3"/>
<sequence length="64" mass="6878">MNNGLISFVATKGTYCLSGSQYSKKAEGWCSLNLLRQLDKSGGGFSLNCPSPPESIDESLYLIS</sequence>
<reference evidence="1 2" key="1">
    <citation type="journal article" date="2020" name="bioRxiv">
        <title>Sequence and annotation of 42 cannabis genomes reveals extensive copy number variation in cannabinoid synthesis and pathogen resistance genes.</title>
        <authorList>
            <person name="Mckernan K.J."/>
            <person name="Helbert Y."/>
            <person name="Kane L.T."/>
            <person name="Ebling H."/>
            <person name="Zhang L."/>
            <person name="Liu B."/>
            <person name="Eaton Z."/>
            <person name="Mclaughlin S."/>
            <person name="Kingan S."/>
            <person name="Baybayan P."/>
            <person name="Concepcion G."/>
            <person name="Jordan M."/>
            <person name="Riva A."/>
            <person name="Barbazuk W."/>
            <person name="Harkins T."/>
        </authorList>
    </citation>
    <scope>NUCLEOTIDE SEQUENCE [LARGE SCALE GENOMIC DNA]</scope>
    <source>
        <strain evidence="2">cv. Jamaican Lion 4</strain>
        <tissue evidence="1">Leaf</tissue>
    </source>
</reference>
<dbReference type="Proteomes" id="UP000525078">
    <property type="component" value="Unassembled WGS sequence"/>
</dbReference>
<evidence type="ECO:0000313" key="2">
    <source>
        <dbReference type="Proteomes" id="UP000525078"/>
    </source>
</evidence>
<comment type="caution">
    <text evidence="1">The sequence shown here is derived from an EMBL/GenBank/DDBJ whole genome shotgun (WGS) entry which is preliminary data.</text>
</comment>
<protein>
    <submittedName>
        <fullName evidence="1">Uncharacterized protein</fullName>
    </submittedName>
</protein>
<evidence type="ECO:0000313" key="1">
    <source>
        <dbReference type="EMBL" id="KAF4362522.1"/>
    </source>
</evidence>
<gene>
    <name evidence="1" type="ORF">F8388_011349</name>
</gene>